<dbReference type="InterPro" id="IPR010560">
    <property type="entry name" value="Neogenin_C"/>
</dbReference>
<dbReference type="AlphaFoldDB" id="A0A1V9XUG3"/>
<feature type="domain" description="Fibronectin type-III" evidence="13">
    <location>
        <begin position="422"/>
        <end position="515"/>
    </location>
</feature>
<dbReference type="Proteomes" id="UP000192247">
    <property type="component" value="Unassembled WGS sequence"/>
</dbReference>
<dbReference type="InterPro" id="IPR013098">
    <property type="entry name" value="Ig_I-set"/>
</dbReference>
<dbReference type="FunFam" id="2.60.40.10:FF:000551">
    <property type="entry name" value="Protogenin A"/>
    <property type="match status" value="1"/>
</dbReference>
<proteinExistence type="inferred from homology"/>
<evidence type="ECO:0000256" key="11">
    <source>
        <dbReference type="SAM" id="Phobius"/>
    </source>
</evidence>
<dbReference type="Gene3D" id="2.60.40.10">
    <property type="entry name" value="Immunoglobulins"/>
    <property type="match status" value="7"/>
</dbReference>
<dbReference type="InterPro" id="IPR003961">
    <property type="entry name" value="FN3_dom"/>
</dbReference>
<keyword evidence="3 11" id="KW-0812">Transmembrane</keyword>
<keyword evidence="5 11" id="KW-1133">Transmembrane helix</keyword>
<dbReference type="Pfam" id="PF06583">
    <property type="entry name" value="Neogenin_C"/>
    <property type="match status" value="1"/>
</dbReference>
<evidence type="ECO:0000256" key="4">
    <source>
        <dbReference type="ARBA" id="ARBA00022737"/>
    </source>
</evidence>
<evidence type="ECO:0000313" key="14">
    <source>
        <dbReference type="EMBL" id="OQR77134.1"/>
    </source>
</evidence>
<feature type="non-terminal residue" evidence="14">
    <location>
        <position position="1"/>
    </location>
</feature>
<dbReference type="STRING" id="418985.A0A1V9XUG3"/>
<evidence type="ECO:0000313" key="15">
    <source>
        <dbReference type="Proteomes" id="UP000192247"/>
    </source>
</evidence>
<dbReference type="InterPro" id="IPR036179">
    <property type="entry name" value="Ig-like_dom_sf"/>
</dbReference>
<feature type="transmembrane region" description="Helical" evidence="11">
    <location>
        <begin position="725"/>
        <end position="749"/>
    </location>
</feature>
<dbReference type="SMART" id="SM00408">
    <property type="entry name" value="IGc2"/>
    <property type="match status" value="1"/>
</dbReference>
<comment type="caution">
    <text evidence="14">The sequence shown here is derived from an EMBL/GenBank/DDBJ whole genome shotgun (WGS) entry which is preliminary data.</text>
</comment>
<feature type="compositionally biased region" description="Low complexity" evidence="10">
    <location>
        <begin position="965"/>
        <end position="974"/>
    </location>
</feature>
<dbReference type="EMBL" id="MNPL01003904">
    <property type="protein sequence ID" value="OQR77134.1"/>
    <property type="molecule type" value="Genomic_DNA"/>
</dbReference>
<evidence type="ECO:0000259" key="12">
    <source>
        <dbReference type="PROSITE" id="PS50835"/>
    </source>
</evidence>
<evidence type="ECO:0000256" key="1">
    <source>
        <dbReference type="ARBA" id="ARBA00004479"/>
    </source>
</evidence>
<keyword evidence="6 11" id="KW-0472">Membrane</keyword>
<dbReference type="SMART" id="SM00060">
    <property type="entry name" value="FN3"/>
    <property type="match status" value="6"/>
</dbReference>
<dbReference type="InterPro" id="IPR003598">
    <property type="entry name" value="Ig_sub2"/>
</dbReference>
<feature type="region of interest" description="Disordered" evidence="10">
    <location>
        <begin position="939"/>
        <end position="1001"/>
    </location>
</feature>
<keyword evidence="9" id="KW-0393">Immunoglobulin domain</keyword>
<dbReference type="FunFam" id="2.60.40.10:FF:000004">
    <property type="entry name" value="DCC isoform 1"/>
    <property type="match status" value="1"/>
</dbReference>
<dbReference type="GO" id="GO:0016020">
    <property type="term" value="C:membrane"/>
    <property type="evidence" value="ECO:0007669"/>
    <property type="project" value="UniProtKB-SubCell"/>
</dbReference>
<dbReference type="Pfam" id="PF00041">
    <property type="entry name" value="fn3"/>
    <property type="match status" value="6"/>
</dbReference>
<evidence type="ECO:0000256" key="8">
    <source>
        <dbReference type="ARBA" id="ARBA00023180"/>
    </source>
</evidence>
<keyword evidence="15" id="KW-1185">Reference proteome</keyword>
<dbReference type="FunCoup" id="A0A1V9XUG3">
    <property type="interactions" value="469"/>
</dbReference>
<evidence type="ECO:0000256" key="10">
    <source>
        <dbReference type="SAM" id="MobiDB-lite"/>
    </source>
</evidence>
<reference evidence="14 15" key="1">
    <citation type="journal article" date="2017" name="Gigascience">
        <title>Draft genome of the honey bee ectoparasitic mite, Tropilaelaps mercedesae, is shaped by the parasitic life history.</title>
        <authorList>
            <person name="Dong X."/>
            <person name="Armstrong S.D."/>
            <person name="Xia D."/>
            <person name="Makepeace B.L."/>
            <person name="Darby A.C."/>
            <person name="Kadowaki T."/>
        </authorList>
    </citation>
    <scope>NUCLEOTIDE SEQUENCE [LARGE SCALE GENOMIC DNA]</scope>
    <source>
        <strain evidence="14">Wuxi-XJTLU</strain>
    </source>
</reference>
<evidence type="ECO:0000256" key="5">
    <source>
        <dbReference type="ARBA" id="ARBA00022989"/>
    </source>
</evidence>
<sequence length="1001" mass="108747">PPTFRAKPAPLAVREKEDASFECDVFGVPEPRVRWFKNGESVLYTGYFQLVNGHNLRILGSVHNDRGVYQCVAENAAGTAQASAQLVVLDKDNTLPLPSLSLTSGGSPGSTKEAPSAPQGLTAQLVTANIISLSWQPPLQNAGGIITYTVLYKAEGSTRERVQNTTQHKLDEIIIKNLKPSTKYFFRVVAVDEVHGMGESSEPIVIETNADIANNVVGPPVNVRAIPTSSNSIVVTWEPPTTLPSRTKISHYEVYYQEMSTSSFAHEEQKVTSRTSSLILENLTTFAEYTIWVNAVTPNETGVSSSEVVSKTFSDVPSESPQNVTLEAANGGTSLVVRWEPPPREHQNGVLTGYKIRYKPQDRRKGETITTDGNRRSYTIDNLNKGDVYIVKIAALTVNGTGPATDWLSINSYRAEPEENNVPGQPFNLRTKASSRSITVGWLPPRDTNIMVRGYRIGWGPGIPDLHTSKLEGKQRLFTIDNLQPMTEYVISVRAYNRVGEGQSLQDTVKTIPEAQTAPPSTLVPPVGLKAVVLSPTTVVLFWSDTTVLSGQANSNRQYQIRYKAVNSSKYKFANSTQLNCMLDDLKPFTQYEFVVKVVLRGRRESAYSMAVLNTTQEAVPESAPRDFTIDQDSEPGTVTLHWGPPKLSNGIITGYSIVYTTDPTLNDRDWMMELVSGEKLTTSITGVSSDATYYFKIYANNSKGAGPMSEELEHRTESLLASNITLLVSAGVGLILVLLLLTVCALACRKKDSATTQSTRKDKSSKMVAGTTSLGDEKPPDLWIHHEQMELKNCKGENLPPDGVTSNRNSQDVSSIEDHYMGTLDKKKSLYMAPSIEPGSSATLGRPYHQRASNQYSTGPRAHIMMDPLPHHIDGLTTLSRHHPLPSSTYEAVVPPLPGVITSHTHGPGGHGNQMAGGGQVPSYTSALLAANAAAAASLASQQHQQPPPPPPPHIIAGYDTIGRQQRAAQSAAGFNQMRSFSVPSGGHGGPSTPPPPKHV</sequence>
<dbReference type="SMART" id="SM00409">
    <property type="entry name" value="IG"/>
    <property type="match status" value="1"/>
</dbReference>
<comment type="subcellular location">
    <subcellularLocation>
        <location evidence="1">Membrane</location>
        <topology evidence="1">Single-pass type I membrane protein</topology>
    </subcellularLocation>
</comment>
<evidence type="ECO:0000256" key="9">
    <source>
        <dbReference type="ARBA" id="ARBA00023319"/>
    </source>
</evidence>
<dbReference type="CDD" id="cd00063">
    <property type="entry name" value="FN3"/>
    <property type="match status" value="6"/>
</dbReference>
<comment type="similarity">
    <text evidence="2">Belongs to the immunoglobulin superfamily. DCC family.</text>
</comment>
<keyword evidence="4" id="KW-0677">Repeat</keyword>
<dbReference type="SUPFAM" id="SSF48726">
    <property type="entry name" value="Immunoglobulin"/>
    <property type="match status" value="1"/>
</dbReference>
<dbReference type="GO" id="GO:0098609">
    <property type="term" value="P:cell-cell adhesion"/>
    <property type="evidence" value="ECO:0007669"/>
    <property type="project" value="TreeGrafter"/>
</dbReference>
<evidence type="ECO:0000256" key="7">
    <source>
        <dbReference type="ARBA" id="ARBA00023157"/>
    </source>
</evidence>
<dbReference type="InterPro" id="IPR003599">
    <property type="entry name" value="Ig_sub"/>
</dbReference>
<evidence type="ECO:0000256" key="2">
    <source>
        <dbReference type="ARBA" id="ARBA00009588"/>
    </source>
</evidence>
<dbReference type="GO" id="GO:0030154">
    <property type="term" value="P:cell differentiation"/>
    <property type="evidence" value="ECO:0007669"/>
    <property type="project" value="UniProtKB-ARBA"/>
</dbReference>
<dbReference type="InterPro" id="IPR013783">
    <property type="entry name" value="Ig-like_fold"/>
</dbReference>
<organism evidence="14 15">
    <name type="scientific">Tropilaelaps mercedesae</name>
    <dbReference type="NCBI Taxonomy" id="418985"/>
    <lineage>
        <taxon>Eukaryota</taxon>
        <taxon>Metazoa</taxon>
        <taxon>Ecdysozoa</taxon>
        <taxon>Arthropoda</taxon>
        <taxon>Chelicerata</taxon>
        <taxon>Arachnida</taxon>
        <taxon>Acari</taxon>
        <taxon>Parasitiformes</taxon>
        <taxon>Mesostigmata</taxon>
        <taxon>Gamasina</taxon>
        <taxon>Dermanyssoidea</taxon>
        <taxon>Laelapidae</taxon>
        <taxon>Tropilaelaps</taxon>
    </lineage>
</organism>
<gene>
    <name evidence="14" type="ORF">BIW11_00490</name>
</gene>
<feature type="domain" description="Fibronectin type-III" evidence="13">
    <location>
        <begin position="219"/>
        <end position="315"/>
    </location>
</feature>
<dbReference type="PANTHER" id="PTHR44170">
    <property type="entry name" value="PROTEIN SIDEKICK"/>
    <property type="match status" value="1"/>
</dbReference>
<accession>A0A1V9XUG3</accession>
<evidence type="ECO:0000256" key="6">
    <source>
        <dbReference type="ARBA" id="ARBA00023136"/>
    </source>
</evidence>
<feature type="non-terminal residue" evidence="14">
    <location>
        <position position="1001"/>
    </location>
</feature>
<dbReference type="PROSITE" id="PS50835">
    <property type="entry name" value="IG_LIKE"/>
    <property type="match status" value="1"/>
</dbReference>
<feature type="domain" description="Fibronectin type-III" evidence="13">
    <location>
        <begin position="525"/>
        <end position="619"/>
    </location>
</feature>
<dbReference type="PRINTS" id="PR00014">
    <property type="entry name" value="FNTYPEIII"/>
</dbReference>
<feature type="domain" description="Ig-like" evidence="12">
    <location>
        <begin position="2"/>
        <end position="87"/>
    </location>
</feature>
<feature type="region of interest" description="Disordered" evidence="10">
    <location>
        <begin position="756"/>
        <end position="781"/>
    </location>
</feature>
<feature type="domain" description="Fibronectin type-III" evidence="13">
    <location>
        <begin position="624"/>
        <end position="720"/>
    </location>
</feature>
<feature type="compositionally biased region" description="Basic and acidic residues" evidence="10">
    <location>
        <begin position="756"/>
        <end position="766"/>
    </location>
</feature>
<dbReference type="OrthoDB" id="114660at2759"/>
<dbReference type="PANTHER" id="PTHR44170:SF54">
    <property type="entry name" value="FI24025P1"/>
    <property type="match status" value="1"/>
</dbReference>
<evidence type="ECO:0000256" key="3">
    <source>
        <dbReference type="ARBA" id="ARBA00022692"/>
    </source>
</evidence>
<dbReference type="SUPFAM" id="SSF49265">
    <property type="entry name" value="Fibronectin type III"/>
    <property type="match status" value="4"/>
</dbReference>
<evidence type="ECO:0000259" key="13">
    <source>
        <dbReference type="PROSITE" id="PS50853"/>
    </source>
</evidence>
<dbReference type="Pfam" id="PF07679">
    <property type="entry name" value="I-set"/>
    <property type="match status" value="1"/>
</dbReference>
<feature type="domain" description="Fibronectin type-III" evidence="13">
    <location>
        <begin position="320"/>
        <end position="415"/>
    </location>
</feature>
<dbReference type="InterPro" id="IPR007110">
    <property type="entry name" value="Ig-like_dom"/>
</dbReference>
<dbReference type="GO" id="GO:0009653">
    <property type="term" value="P:anatomical structure morphogenesis"/>
    <property type="evidence" value="ECO:0007669"/>
    <property type="project" value="UniProtKB-ARBA"/>
</dbReference>
<dbReference type="InParanoid" id="A0A1V9XUG3"/>
<dbReference type="PROSITE" id="PS50853">
    <property type="entry name" value="FN3"/>
    <property type="match status" value="6"/>
</dbReference>
<dbReference type="InterPro" id="IPR036116">
    <property type="entry name" value="FN3_sf"/>
</dbReference>
<keyword evidence="7" id="KW-1015">Disulfide bond</keyword>
<keyword evidence="8" id="KW-0325">Glycoprotein</keyword>
<name>A0A1V9XUG3_9ACAR</name>
<protein>
    <submittedName>
        <fullName evidence="14">Neogenin-like</fullName>
    </submittedName>
</protein>
<feature type="domain" description="Fibronectin type-III" evidence="13">
    <location>
        <begin position="117"/>
        <end position="211"/>
    </location>
</feature>